<keyword evidence="2 4" id="KW-0521">NADP</keyword>
<evidence type="ECO:0000256" key="6">
    <source>
        <dbReference type="PIRSR" id="PIRSR000193-1"/>
    </source>
</evidence>
<dbReference type="Gene3D" id="1.10.3730.10">
    <property type="entry name" value="ProC C-terminal domain-like"/>
    <property type="match status" value="1"/>
</dbReference>
<evidence type="ECO:0000256" key="3">
    <source>
        <dbReference type="ARBA" id="ARBA00023002"/>
    </source>
</evidence>
<dbReference type="InterPro" id="IPR029036">
    <property type="entry name" value="P5CR_dimer"/>
</dbReference>
<dbReference type="NCBIfam" id="TIGR00112">
    <property type="entry name" value="proC"/>
    <property type="match status" value="1"/>
</dbReference>
<gene>
    <name evidence="4 10" type="primary">proC</name>
    <name evidence="10" type="ORF">COY52_07560</name>
</gene>
<keyword evidence="3 4" id="KW-0560">Oxidoreductase</keyword>
<dbReference type="PANTHER" id="PTHR11645:SF0">
    <property type="entry name" value="PYRROLINE-5-CARBOXYLATE REDUCTASE 3"/>
    <property type="match status" value="1"/>
</dbReference>
<dbReference type="Proteomes" id="UP000229307">
    <property type="component" value="Unassembled WGS sequence"/>
</dbReference>
<dbReference type="PIRSF" id="PIRSF000193">
    <property type="entry name" value="Pyrrol-5-carb_rd"/>
    <property type="match status" value="1"/>
</dbReference>
<keyword evidence="4 7" id="KW-0641">Proline biosynthesis</keyword>
<evidence type="ECO:0000313" key="11">
    <source>
        <dbReference type="Proteomes" id="UP000229307"/>
    </source>
</evidence>
<sequence length="262" mass="27889">MKLGKIGIIGLGKMGMAIGRSLKGSSLMGYDIRPAAKRAASRSGITPAKDSLELVSKSNIVILAIKPQEMKEVLVNIKDAVTARHLFVSIAAGISTRFIEKAAGEARVVRVMPNIALIAGRGAAAVCRGKRASRKDEFIVKEIFRRSGKVFSVAEKHINAVTALSGSGPAYFFEMIGHLIRSACDLGLDKQTCKNLAIQTAKGAVALLETTGKEPAELRDMVSSKKGTTAEALKVLKKYRLGSILDKAVKAAWKRAGQLSTA</sequence>
<dbReference type="InterPro" id="IPR028939">
    <property type="entry name" value="P5C_Rdtase_cat_N"/>
</dbReference>
<dbReference type="SUPFAM" id="SSF48179">
    <property type="entry name" value="6-phosphogluconate dehydrogenase C-terminal domain-like"/>
    <property type="match status" value="1"/>
</dbReference>
<dbReference type="GO" id="GO:0055129">
    <property type="term" value="P:L-proline biosynthetic process"/>
    <property type="evidence" value="ECO:0007669"/>
    <property type="project" value="UniProtKB-UniRule"/>
</dbReference>
<dbReference type="Pfam" id="PF14748">
    <property type="entry name" value="P5CR_dimer"/>
    <property type="match status" value="1"/>
</dbReference>
<dbReference type="InterPro" id="IPR036291">
    <property type="entry name" value="NAD(P)-bd_dom_sf"/>
</dbReference>
<keyword evidence="4 7" id="KW-0028">Amino-acid biosynthesis</keyword>
<dbReference type="HAMAP" id="MF_01925">
    <property type="entry name" value="P5C_reductase"/>
    <property type="match status" value="1"/>
</dbReference>
<comment type="catalytic activity">
    <reaction evidence="4 7">
        <text>L-proline + NADP(+) = (S)-1-pyrroline-5-carboxylate + NADPH + 2 H(+)</text>
        <dbReference type="Rhea" id="RHEA:14109"/>
        <dbReference type="ChEBI" id="CHEBI:15378"/>
        <dbReference type="ChEBI" id="CHEBI:17388"/>
        <dbReference type="ChEBI" id="CHEBI:57783"/>
        <dbReference type="ChEBI" id="CHEBI:58349"/>
        <dbReference type="ChEBI" id="CHEBI:60039"/>
        <dbReference type="EC" id="1.5.1.2"/>
    </reaction>
</comment>
<feature type="binding site" evidence="6">
    <location>
        <begin position="9"/>
        <end position="14"/>
    </location>
    <ligand>
        <name>NADP(+)</name>
        <dbReference type="ChEBI" id="CHEBI:58349"/>
    </ligand>
</feature>
<evidence type="ECO:0000256" key="7">
    <source>
        <dbReference type="RuleBase" id="RU003903"/>
    </source>
</evidence>
<dbReference type="Pfam" id="PF03807">
    <property type="entry name" value="F420_oxidored"/>
    <property type="match status" value="1"/>
</dbReference>
<organism evidence="10 11">
    <name type="scientific">Candidatus Desantisbacteria bacterium CG_4_10_14_0_8_um_filter_48_22</name>
    <dbReference type="NCBI Taxonomy" id="1974543"/>
    <lineage>
        <taxon>Bacteria</taxon>
        <taxon>Candidatus Desantisiibacteriota</taxon>
    </lineage>
</organism>
<dbReference type="GO" id="GO:0004735">
    <property type="term" value="F:pyrroline-5-carboxylate reductase activity"/>
    <property type="evidence" value="ECO:0007669"/>
    <property type="project" value="UniProtKB-UniRule"/>
</dbReference>
<evidence type="ECO:0000259" key="8">
    <source>
        <dbReference type="Pfam" id="PF03807"/>
    </source>
</evidence>
<reference evidence="11" key="1">
    <citation type="submission" date="2017-09" db="EMBL/GenBank/DDBJ databases">
        <title>Depth-based differentiation of microbial function through sediment-hosted aquifers and enrichment of novel symbionts in the deep terrestrial subsurface.</title>
        <authorList>
            <person name="Probst A.J."/>
            <person name="Ladd B."/>
            <person name="Jarett J.K."/>
            <person name="Geller-Mcgrath D.E."/>
            <person name="Sieber C.M.K."/>
            <person name="Emerson J.B."/>
            <person name="Anantharaman K."/>
            <person name="Thomas B.C."/>
            <person name="Malmstrom R."/>
            <person name="Stieglmeier M."/>
            <person name="Klingl A."/>
            <person name="Woyke T."/>
            <person name="Ryan C.M."/>
            <person name="Banfield J.F."/>
        </authorList>
    </citation>
    <scope>NUCLEOTIDE SEQUENCE [LARGE SCALE GENOMIC DNA]</scope>
</reference>
<proteinExistence type="inferred from homology"/>
<evidence type="ECO:0000313" key="10">
    <source>
        <dbReference type="EMBL" id="PIZ16275.1"/>
    </source>
</evidence>
<dbReference type="PANTHER" id="PTHR11645">
    <property type="entry name" value="PYRROLINE-5-CARBOXYLATE REDUCTASE"/>
    <property type="match status" value="1"/>
</dbReference>
<evidence type="ECO:0000256" key="4">
    <source>
        <dbReference type="HAMAP-Rule" id="MF_01925"/>
    </source>
</evidence>
<comment type="pathway">
    <text evidence="4 7">Amino-acid biosynthesis; L-proline biosynthesis; L-proline from L-glutamate 5-semialdehyde: step 1/1.</text>
</comment>
<dbReference type="InterPro" id="IPR053790">
    <property type="entry name" value="P5CR-like_CS"/>
</dbReference>
<feature type="domain" description="Pyrroline-5-carboxylate reductase dimerisation" evidence="9">
    <location>
        <begin position="155"/>
        <end position="259"/>
    </location>
</feature>
<keyword evidence="4" id="KW-0963">Cytoplasm</keyword>
<comment type="catalytic activity">
    <reaction evidence="4">
        <text>L-proline + NAD(+) = (S)-1-pyrroline-5-carboxylate + NADH + 2 H(+)</text>
        <dbReference type="Rhea" id="RHEA:14105"/>
        <dbReference type="ChEBI" id="CHEBI:15378"/>
        <dbReference type="ChEBI" id="CHEBI:17388"/>
        <dbReference type="ChEBI" id="CHEBI:57540"/>
        <dbReference type="ChEBI" id="CHEBI:57945"/>
        <dbReference type="ChEBI" id="CHEBI:60039"/>
        <dbReference type="EC" id="1.5.1.2"/>
    </reaction>
</comment>
<dbReference type="UniPathway" id="UPA00098">
    <property type="reaction ID" value="UER00361"/>
</dbReference>
<evidence type="ECO:0000259" key="9">
    <source>
        <dbReference type="Pfam" id="PF14748"/>
    </source>
</evidence>
<protein>
    <recommendedName>
        <fullName evidence="4 5">Pyrroline-5-carboxylate reductase</fullName>
        <shortName evidence="4">P5C reductase</shortName>
        <shortName evidence="4">P5CR</shortName>
        <ecNumber evidence="4 5">1.5.1.2</ecNumber>
    </recommendedName>
    <alternativeName>
        <fullName evidence="4">PCA reductase</fullName>
    </alternativeName>
</protein>
<dbReference type="EC" id="1.5.1.2" evidence="4 5"/>
<comment type="function">
    <text evidence="4">Catalyzes the reduction of 1-pyrroline-5-carboxylate (PCA) to L-proline.</text>
</comment>
<evidence type="ECO:0000256" key="2">
    <source>
        <dbReference type="ARBA" id="ARBA00022857"/>
    </source>
</evidence>
<feature type="domain" description="Pyrroline-5-carboxylate reductase catalytic N-terminal" evidence="8">
    <location>
        <begin position="5"/>
        <end position="93"/>
    </location>
</feature>
<dbReference type="Gene3D" id="3.40.50.720">
    <property type="entry name" value="NAD(P)-binding Rossmann-like Domain"/>
    <property type="match status" value="1"/>
</dbReference>
<evidence type="ECO:0000256" key="1">
    <source>
        <dbReference type="ARBA" id="ARBA00005525"/>
    </source>
</evidence>
<dbReference type="GO" id="GO:0005737">
    <property type="term" value="C:cytoplasm"/>
    <property type="evidence" value="ECO:0007669"/>
    <property type="project" value="UniProtKB-SubCell"/>
</dbReference>
<dbReference type="InterPro" id="IPR008927">
    <property type="entry name" value="6-PGluconate_DH-like_C_sf"/>
</dbReference>
<dbReference type="SUPFAM" id="SSF51735">
    <property type="entry name" value="NAD(P)-binding Rossmann-fold domains"/>
    <property type="match status" value="1"/>
</dbReference>
<evidence type="ECO:0000256" key="5">
    <source>
        <dbReference type="NCBIfam" id="TIGR00112"/>
    </source>
</evidence>
<dbReference type="FunFam" id="1.10.3730.10:FF:000001">
    <property type="entry name" value="Pyrroline-5-carboxylate reductase"/>
    <property type="match status" value="1"/>
</dbReference>
<dbReference type="PROSITE" id="PS00521">
    <property type="entry name" value="P5CR"/>
    <property type="match status" value="1"/>
</dbReference>
<dbReference type="AlphaFoldDB" id="A0A2M7S9P6"/>
<comment type="similarity">
    <text evidence="1 4 7">Belongs to the pyrroline-5-carboxylate reductase family.</text>
</comment>
<name>A0A2M7S9P6_9BACT</name>
<comment type="subcellular location">
    <subcellularLocation>
        <location evidence="4">Cytoplasm</location>
    </subcellularLocation>
</comment>
<feature type="binding site" evidence="6">
    <location>
        <begin position="64"/>
        <end position="67"/>
    </location>
    <ligand>
        <name>NADP(+)</name>
        <dbReference type="ChEBI" id="CHEBI:58349"/>
    </ligand>
</feature>
<accession>A0A2M7S9P6</accession>
<dbReference type="InterPro" id="IPR000304">
    <property type="entry name" value="Pyrroline-COOH_reductase"/>
</dbReference>
<dbReference type="EMBL" id="PFMR01000199">
    <property type="protein sequence ID" value="PIZ16275.1"/>
    <property type="molecule type" value="Genomic_DNA"/>
</dbReference>
<comment type="caution">
    <text evidence="10">The sequence shown here is derived from an EMBL/GenBank/DDBJ whole genome shotgun (WGS) entry which is preliminary data.</text>
</comment>